<feature type="compositionally biased region" description="Basic residues" evidence="1">
    <location>
        <begin position="1920"/>
        <end position="1936"/>
    </location>
</feature>
<feature type="compositionally biased region" description="Low complexity" evidence="1">
    <location>
        <begin position="2513"/>
        <end position="2529"/>
    </location>
</feature>
<accession>A0AA85FWB9</accession>
<dbReference type="InterPro" id="IPR022113">
    <property type="entry name" value="TMEM131L_N"/>
</dbReference>
<evidence type="ECO:0000313" key="4">
    <source>
        <dbReference type="Proteomes" id="UP000050792"/>
    </source>
</evidence>
<keyword evidence="2" id="KW-1133">Transmembrane helix</keyword>
<name>A0AA85FWB9_9TREM</name>
<feature type="region of interest" description="Disordered" evidence="1">
    <location>
        <begin position="1808"/>
        <end position="1832"/>
    </location>
</feature>
<proteinExistence type="predicted"/>
<feature type="transmembrane region" description="Helical" evidence="2">
    <location>
        <begin position="59"/>
        <end position="83"/>
    </location>
</feature>
<evidence type="ECO:0000313" key="5">
    <source>
        <dbReference type="WBParaSite" id="SRDH1_63460.1"/>
    </source>
</evidence>
<feature type="compositionally biased region" description="Low complexity" evidence="1">
    <location>
        <begin position="1937"/>
        <end position="1946"/>
    </location>
</feature>
<dbReference type="Gene3D" id="2.60.40.10">
    <property type="entry name" value="Immunoglobulins"/>
    <property type="match status" value="1"/>
</dbReference>
<sequence length="2529" mass="287096">MNTNVIEITILGHVVVFHYNVLGSETKLVLSSKVNGVVIVWMFFIILPKMGLYNTAGKTNHFILSLAFFSIYLLLFGFCYNGFIANNKEVQILVDGIDNFCRLKVFEADRTGDAFFFFSGLSFEPSFLDFGEQPFSHPKHVEVTITNIDADQSIDLVTTFGVSQFIFWSRFNQTALSPASSANFNITFLPYTVGDFETSIYIQTSLGVAKYQVFGSSYISDDYLIPFVNLESLDENKKSFELKLVNPLSCSVKVDNLRVFSDGLLTEYCSYSQVTSNPTSRNDLIDNYAFEPIILHSYEKRSLLKATIDADDMELIQISSLLWKFDPYCKPDQIFSGNSTDGMGFLSSSNKFSKLPAALISINKFINQVLYSRVSLLYLGVINSRSGSISKPIEVLFLGNQLLEITSIEANIYDEALSINITEKIISPHTTTPKTIAIVTLSSAHLSHSYYLSGMISVFTNDQSIYLRIPFYGRLVYGSLTSSVQTVPNYLNEKNRQDPVFLFRFMLTNRYDFTLFISKIDFLTPSHKYLLQIHHHITNAELIPNQTKLFMSISIVDNRITRLHGIMVVYSSISTFHIPYDIYSGKLHFSIDGARQLQDVYLLGTTLIGQIRNQSITIVNLNPVPVELTSVNIYTESDNNAKCEIMKHKHEGCQLSGPCENCLFQFTEIQSLSEVNIPFSWGNENVTQHIKGFIQIKTKYTVIEQQFEYFVTRGLINVIPNPLIVNSLFPGKIIMHKITVQNAYPTEINIADIKLHRPIMSSDNFDNEISLDFIQFYKIKRNKTSNDTDSPYLFQPIQFSANQSRVIGVVYFDPSASCVDRFEDIAQYDTMSTTATVTTTTTSTTNTTNSTAVYPVPYIVKPLGANKPFCYCGFNLDTSLGMLWLKGVRGTVNQSTDKITHQSFINRLIIEETFKLYNELYNQWLKHLMNKDITSKHPFMNKNILTSISYKLPDENISFFSDLSVRYMWPQITKARKVPINVSSKHLTFCTIKNVPSSLSVSSESENRSLFTHRLMQIPTVTSSSLLSLSEATNSFQCIFQITNPQSTINPLFVQPLLWNEVYKIYATNESELNHLKKLIANISADSTFIDSLFTTQYGEFSVQPFLCSDCQLINHSINLTYPPSYILPSNGSGQYFRLIFTPYQNIFELLNQNKVNNEDTIRSLLIIRNNLTSIEPLWLEIHFGRIGLTLGKLSTTKTISKLTKSISAFVSIFENDPSHIKHSISPNIDLYIRNVPPSSSSSSSSSGINGFSTLKDNLISSLKIDQTLCDIDLDFTSLFNNKAIHQKIHQDLSLKFEFTEKTIGTFCEPPKTKSIDNLPSPFQSKHRRQSSDSNHFADIDNHQGLLTTLSLRRRLVLLNSGQVTLSIFMLSLLPSMNGRQEFTENFSLTNNLSIPTSYSWLYSHLSCNLNGFKLDPCILPPTTMTTAKMMSINDPDINNSSNIITILPGQQIIIELRHYPDFTHTFLTANLIIQLYPTLFQSNILQWWDLQQSNKTDDSHILLIDLPKISLQAIFNANLLGSCLSLLPRPSIESFLSMTVFLFYLLNITAILIISYGDAKEIYTRHIKLRHYIDELPENVLSDSSRRFNLNQPSDKLCINCCINDKNLCNPSTRELFTTSNSQLSYSTITTSNTAILMKKQLTNSIIENDEISTLNSTKTETKLKWKDKINSNEQKLKNEIVTTRLDWINYYFQWLLGLLFLIKYISLHWILIIIIKYPYKTMKRYIICLGKCKDWLISSLNLINYGYFHCIRQSSSDVINATNDNSQSTPSLNDTIIINKKNLFGSSKQSSADEVKNQKASLKSYSRNLSKLTNQTSDKASTSRANRKKKTMVPLVEISKPSGFNANASDDHANVSNRSRFTKIESVSPLPPAATPTTPTQAVNKDASPPRMAEADIVAAVQASIRLTEDVNNNNHHHEIRRKQTQRISSRKKCYNSSSPSSASGPDVDDDNNKSKLDRVMNVFYQNDNSPAHLNCKSDSIDKISSSSSADNQRVVNHQNKKETSKSTVPRLPHTKQLIDEYNEFIAEECVTSQELLETANHKSISSSLIPSSELDKSIKHPHQSLDTVSNSELFDWPETIQTCPNQIARMHHYVTNDQYPLTIYPLWSGAVTGLATYWNQTLLYSDEMLYSSDSPDEAMNRLSEETHTFAQSFMTEPSLHSQFISSQFETTHFIQPTGIYENGLKDYFSQDKFILNNNIYSSIWNTMKENDNNESYPSTENSPEYLSSDHLVGQGFLQFDHFCDYHINKITVENAFNTTLPIIYSLIQCNDDRKNSSTALQSSSINFPTNTDKLDRIDTPLITQIFLDALRTAHRQIVDETNPSYHYTNSIVNFSSENTTPDYYTNDDDNNTMRIDCSPHDSCRTSFCELSRITESRRLSVLNYEAEMNSSIEEKMEIKEEYFDLVPNPLKNGVSNDLISSEELCSYSSWKCIVDIPQSELFQELGLSETTSEQSNFVSTGFMNYENIFNESSAIAPWTYIFEKVIRRINGIDNNQDSSLNCENKLNKPSSSPSFSTTITLTDMIE</sequence>
<organism evidence="4 5">
    <name type="scientific">Schistosoma rodhaini</name>
    <dbReference type="NCBI Taxonomy" id="6188"/>
    <lineage>
        <taxon>Eukaryota</taxon>
        <taxon>Metazoa</taxon>
        <taxon>Spiralia</taxon>
        <taxon>Lophotrochozoa</taxon>
        <taxon>Platyhelminthes</taxon>
        <taxon>Trematoda</taxon>
        <taxon>Digenea</taxon>
        <taxon>Strigeidida</taxon>
        <taxon>Schistosomatoidea</taxon>
        <taxon>Schistosomatidae</taxon>
        <taxon>Schistosoma</taxon>
    </lineage>
</organism>
<keyword evidence="4" id="KW-1185">Reference proteome</keyword>
<evidence type="ECO:0000259" key="3">
    <source>
        <dbReference type="Pfam" id="PF12371"/>
    </source>
</evidence>
<dbReference type="PANTHER" id="PTHR22050:SF0">
    <property type="entry name" value="TRANSMEMBRANE PROTEIN 131 HOMOLOG"/>
    <property type="match status" value="1"/>
</dbReference>
<feature type="region of interest" description="Disordered" evidence="1">
    <location>
        <begin position="1970"/>
        <end position="2011"/>
    </location>
</feature>
<feature type="domain" description="Transmembrane protein 131-like N-terminal" evidence="3">
    <location>
        <begin position="121"/>
        <end position="204"/>
    </location>
</feature>
<evidence type="ECO:0000256" key="1">
    <source>
        <dbReference type="SAM" id="MobiDB-lite"/>
    </source>
</evidence>
<reference evidence="5" key="2">
    <citation type="submission" date="2023-11" db="UniProtKB">
        <authorList>
            <consortium name="WormBaseParasite"/>
        </authorList>
    </citation>
    <scope>IDENTIFICATION</scope>
</reference>
<dbReference type="GO" id="GO:0016020">
    <property type="term" value="C:membrane"/>
    <property type="evidence" value="ECO:0007669"/>
    <property type="project" value="TreeGrafter"/>
</dbReference>
<feature type="compositionally biased region" description="Polar residues" evidence="1">
    <location>
        <begin position="1808"/>
        <end position="1826"/>
    </location>
</feature>
<feature type="region of interest" description="Disordered" evidence="1">
    <location>
        <begin position="1911"/>
        <end position="1956"/>
    </location>
</feature>
<dbReference type="WBParaSite" id="SRDH1_63460.1">
    <property type="protein sequence ID" value="SRDH1_63460.1"/>
    <property type="gene ID" value="SRDH1_63460"/>
</dbReference>
<protein>
    <recommendedName>
        <fullName evidence="3">Transmembrane protein 131-like N-terminal domain-containing protein</fullName>
    </recommendedName>
</protein>
<dbReference type="Pfam" id="PF12371">
    <property type="entry name" value="TMEM131_like_N"/>
    <property type="match status" value="1"/>
</dbReference>
<reference evidence="4" key="1">
    <citation type="submission" date="2022-06" db="EMBL/GenBank/DDBJ databases">
        <authorList>
            <person name="Berger JAMES D."/>
            <person name="Berger JAMES D."/>
        </authorList>
    </citation>
    <scope>NUCLEOTIDE SEQUENCE [LARGE SCALE GENOMIC DNA]</scope>
</reference>
<dbReference type="PANTHER" id="PTHR22050">
    <property type="entry name" value="RW1 PROTEIN HOMOLOG"/>
    <property type="match status" value="1"/>
</dbReference>
<keyword evidence="2" id="KW-0472">Membrane</keyword>
<dbReference type="InterPro" id="IPR039877">
    <property type="entry name" value="TMEM131-like"/>
</dbReference>
<feature type="region of interest" description="Disordered" evidence="1">
    <location>
        <begin position="2510"/>
        <end position="2529"/>
    </location>
</feature>
<feature type="transmembrane region" description="Helical" evidence="2">
    <location>
        <begin position="1693"/>
        <end position="1717"/>
    </location>
</feature>
<evidence type="ECO:0000256" key="2">
    <source>
        <dbReference type="SAM" id="Phobius"/>
    </source>
</evidence>
<keyword evidence="2" id="KW-0812">Transmembrane</keyword>
<dbReference type="Proteomes" id="UP000050792">
    <property type="component" value="Unassembled WGS sequence"/>
</dbReference>
<feature type="transmembrane region" description="Helical" evidence="2">
    <location>
        <begin position="1536"/>
        <end position="1557"/>
    </location>
</feature>
<dbReference type="InterPro" id="IPR013783">
    <property type="entry name" value="Ig-like_fold"/>
</dbReference>
<feature type="region of interest" description="Disordered" evidence="1">
    <location>
        <begin position="1865"/>
        <end position="1890"/>
    </location>
</feature>